<reference evidence="2 3" key="1">
    <citation type="submission" date="2016-11" db="EMBL/GenBank/DDBJ databases">
        <title>Whole genomes of Flavobacteriaceae.</title>
        <authorList>
            <person name="Stine C."/>
            <person name="Li C."/>
            <person name="Tadesse D."/>
        </authorList>
    </citation>
    <scope>NUCLEOTIDE SEQUENCE [LARGE SCALE GENOMIC DNA]</scope>
    <source>
        <strain evidence="2 3">CCUG 59446</strain>
    </source>
</reference>
<dbReference type="AlphaFoldDB" id="A0A226HVF7"/>
<evidence type="ECO:0000313" key="3">
    <source>
        <dbReference type="Proteomes" id="UP000198336"/>
    </source>
</evidence>
<dbReference type="EMBL" id="MUHA01000024">
    <property type="protein sequence ID" value="OXA98052.1"/>
    <property type="molecule type" value="Genomic_DNA"/>
</dbReference>
<accession>A0A226HVF7</accession>
<evidence type="ECO:0000313" key="2">
    <source>
        <dbReference type="EMBL" id="OXA98052.1"/>
    </source>
</evidence>
<keyword evidence="2" id="KW-0969">Cilium</keyword>
<feature type="signal peptide" evidence="1">
    <location>
        <begin position="1"/>
        <end position="20"/>
    </location>
</feature>
<evidence type="ECO:0000256" key="1">
    <source>
        <dbReference type="SAM" id="SignalP"/>
    </source>
</evidence>
<keyword evidence="3" id="KW-1185">Reference proteome</keyword>
<feature type="chain" id="PRO_5012669033" evidence="1">
    <location>
        <begin position="21"/>
        <end position="128"/>
    </location>
</feature>
<keyword evidence="2" id="KW-0966">Cell projection</keyword>
<keyword evidence="1" id="KW-0732">Signal</keyword>
<dbReference type="RefSeq" id="WP_089055182.1">
    <property type="nucleotide sequence ID" value="NZ_MUHA01000024.1"/>
</dbReference>
<comment type="caution">
    <text evidence="2">The sequence shown here is derived from an EMBL/GenBank/DDBJ whole genome shotgun (WGS) entry which is preliminary data.</text>
</comment>
<keyword evidence="2" id="KW-0282">Flagellum</keyword>
<gene>
    <name evidence="2" type="ORF">B0A75_15410</name>
</gene>
<dbReference type="Proteomes" id="UP000198336">
    <property type="component" value="Unassembled WGS sequence"/>
</dbReference>
<proteinExistence type="predicted"/>
<organism evidence="2 3">
    <name type="scientific">Flavobacterium oncorhynchi</name>
    <dbReference type="NCBI Taxonomy" id="728056"/>
    <lineage>
        <taxon>Bacteria</taxon>
        <taxon>Pseudomonadati</taxon>
        <taxon>Bacteroidota</taxon>
        <taxon>Flavobacteriia</taxon>
        <taxon>Flavobacteriales</taxon>
        <taxon>Flavobacteriaceae</taxon>
        <taxon>Flavobacterium</taxon>
    </lineage>
</organism>
<protein>
    <submittedName>
        <fullName evidence="2">Flagellar motor protein MotB</fullName>
    </submittedName>
</protein>
<name>A0A226HVF7_9FLAO</name>
<sequence length="128" mass="14851">MKEKLAVLVLLTVFSLRVSAQNEKPFITDKISDKYAYVDVIKTYERIAAKGYKSVDLFQKLGNSSYSNYKLEKAAAWYGELFAITSDLEPVYYYRYAESLRFICQNEKADAVIEKLNRKPKVITRKKV</sequence>